<evidence type="ECO:0000313" key="3">
    <source>
        <dbReference type="Proteomes" id="UP001385951"/>
    </source>
</evidence>
<feature type="signal peptide" evidence="1">
    <location>
        <begin position="1"/>
        <end position="27"/>
    </location>
</feature>
<accession>A0AAW0GLU6</accession>
<feature type="chain" id="PRO_5043721108" evidence="1">
    <location>
        <begin position="28"/>
        <end position="263"/>
    </location>
</feature>
<reference evidence="2 3" key="1">
    <citation type="submission" date="2022-09" db="EMBL/GenBank/DDBJ databases">
        <authorList>
            <person name="Palmer J.M."/>
        </authorList>
    </citation>
    <scope>NUCLEOTIDE SEQUENCE [LARGE SCALE GENOMIC DNA]</scope>
    <source>
        <strain evidence="2 3">DSM 7382</strain>
    </source>
</reference>
<name>A0AAW0GLU6_9APHY</name>
<dbReference type="InterPro" id="IPR045564">
    <property type="entry name" value="DUF5910"/>
</dbReference>
<proteinExistence type="predicted"/>
<keyword evidence="1" id="KW-0732">Signal</keyword>
<dbReference type="Pfam" id="PF19287">
    <property type="entry name" value="DUF5910"/>
    <property type="match status" value="1"/>
</dbReference>
<protein>
    <submittedName>
        <fullName evidence="2">Uncharacterized protein</fullName>
    </submittedName>
</protein>
<dbReference type="EMBL" id="JASBNA010000007">
    <property type="protein sequence ID" value="KAK7690055.1"/>
    <property type="molecule type" value="Genomic_DNA"/>
</dbReference>
<sequence>MRGASFFISAITVLAATAILQQLGVLAAPTDPSPPVTIMLNTTVSDPAELLMEARATSNIEFVGFHGTNGANANVYQAQARRTGGGIPVPPAFNGADAELGPGIYVTDDITVAQFFAQSSASANQNRGNTRDGANVPVICAVTANSQNNWRTGIRKVWIPVGDIAQSVNGKNDPTRLARQQARIQAVHGTTTNTVRFSVLNVHDPQNIGTGNQLVIPSGIQNQFSIRVCAPVSRSVSQLPAQLGHSAFPQFNYQRNKPLWHIA</sequence>
<dbReference type="Gene3D" id="3.90.175.10">
    <property type="entry name" value="Diphtheria Toxin, domain 1"/>
    <property type="match status" value="1"/>
</dbReference>
<organism evidence="2 3">
    <name type="scientific">Cerrena zonata</name>
    <dbReference type="NCBI Taxonomy" id="2478898"/>
    <lineage>
        <taxon>Eukaryota</taxon>
        <taxon>Fungi</taxon>
        <taxon>Dikarya</taxon>
        <taxon>Basidiomycota</taxon>
        <taxon>Agaricomycotina</taxon>
        <taxon>Agaricomycetes</taxon>
        <taxon>Polyporales</taxon>
        <taxon>Cerrenaceae</taxon>
        <taxon>Cerrena</taxon>
    </lineage>
</organism>
<evidence type="ECO:0000313" key="2">
    <source>
        <dbReference type="EMBL" id="KAK7690055.1"/>
    </source>
</evidence>
<gene>
    <name evidence="2" type="ORF">QCA50_006700</name>
</gene>
<evidence type="ECO:0000256" key="1">
    <source>
        <dbReference type="SAM" id="SignalP"/>
    </source>
</evidence>
<dbReference type="AlphaFoldDB" id="A0AAW0GLU6"/>
<comment type="caution">
    <text evidence="2">The sequence shown here is derived from an EMBL/GenBank/DDBJ whole genome shotgun (WGS) entry which is preliminary data.</text>
</comment>
<keyword evidence="3" id="KW-1185">Reference proteome</keyword>
<dbReference type="Proteomes" id="UP001385951">
    <property type="component" value="Unassembled WGS sequence"/>
</dbReference>